<protein>
    <recommendedName>
        <fullName evidence="5">Response regulatory domain-containing protein</fullName>
    </recommendedName>
</protein>
<dbReference type="Proteomes" id="UP000095463">
    <property type="component" value="Unassembled WGS sequence"/>
</dbReference>
<feature type="domain" description="Response regulatory" evidence="5">
    <location>
        <begin position="7"/>
        <end position="119"/>
    </location>
</feature>
<dbReference type="AlphaFoldDB" id="A0A1E5XW06"/>
<dbReference type="PROSITE" id="PS50110">
    <property type="entry name" value="RESPONSE_REGULATORY"/>
    <property type="match status" value="1"/>
</dbReference>
<evidence type="ECO:0000256" key="3">
    <source>
        <dbReference type="ARBA" id="ARBA00023163"/>
    </source>
</evidence>
<keyword evidence="7" id="KW-1185">Reference proteome</keyword>
<gene>
    <name evidence="6" type="ORF">VW23_009905</name>
</gene>
<dbReference type="PANTHER" id="PTHR44591:SF3">
    <property type="entry name" value="RESPONSE REGULATORY DOMAIN-CONTAINING PROTEIN"/>
    <property type="match status" value="1"/>
</dbReference>
<dbReference type="SUPFAM" id="SSF52172">
    <property type="entry name" value="CheY-like"/>
    <property type="match status" value="1"/>
</dbReference>
<comment type="caution">
    <text evidence="6">The sequence shown here is derived from an EMBL/GenBank/DDBJ whole genome shotgun (WGS) entry which is preliminary data.</text>
</comment>
<feature type="modified residue" description="4-aspartylphosphate" evidence="4">
    <location>
        <position position="57"/>
    </location>
</feature>
<keyword evidence="3" id="KW-0804">Transcription</keyword>
<sequence>MTTRNTTVLVVEDEALLLYSIADELRDQGFAVVEARNAAEAIRALEAHPEIHLLFTDVDMPGAMDGLALAAAVRHRWPPVKIIVTSGKGRPAPSALPDGAFIPKPYTPHAISEVFRRLGG</sequence>
<dbReference type="PANTHER" id="PTHR44591">
    <property type="entry name" value="STRESS RESPONSE REGULATOR PROTEIN 1"/>
    <property type="match status" value="1"/>
</dbReference>
<reference evidence="6 7" key="1">
    <citation type="journal article" date="2015" name="Genome Announc.">
        <title>Genome Assemblies of Three Soil-Associated Devosia species: D. insulae, D. limi, and D. soli.</title>
        <authorList>
            <person name="Hassan Y.I."/>
            <person name="Lepp D."/>
            <person name="Zhou T."/>
        </authorList>
    </citation>
    <scope>NUCLEOTIDE SEQUENCE [LARGE SCALE GENOMIC DNA]</scope>
    <source>
        <strain evidence="6 7">DS-56</strain>
    </source>
</reference>
<evidence type="ECO:0000256" key="2">
    <source>
        <dbReference type="ARBA" id="ARBA00023015"/>
    </source>
</evidence>
<evidence type="ECO:0000313" key="6">
    <source>
        <dbReference type="EMBL" id="OEO32751.1"/>
    </source>
</evidence>
<evidence type="ECO:0000256" key="4">
    <source>
        <dbReference type="PROSITE-ProRule" id="PRU00169"/>
    </source>
</evidence>
<evidence type="ECO:0000256" key="1">
    <source>
        <dbReference type="ARBA" id="ARBA00022553"/>
    </source>
</evidence>
<dbReference type="RefSeq" id="WP_069908086.1">
    <property type="nucleotide sequence ID" value="NZ_LAJE02000056.1"/>
</dbReference>
<proteinExistence type="predicted"/>
<evidence type="ECO:0000313" key="7">
    <source>
        <dbReference type="Proteomes" id="UP000095463"/>
    </source>
</evidence>
<keyword evidence="1 4" id="KW-0597">Phosphoprotein</keyword>
<dbReference type="GO" id="GO:0000160">
    <property type="term" value="P:phosphorelay signal transduction system"/>
    <property type="evidence" value="ECO:0007669"/>
    <property type="project" value="InterPro"/>
</dbReference>
<dbReference type="OrthoDB" id="9784719at2"/>
<dbReference type="SMART" id="SM00448">
    <property type="entry name" value="REC"/>
    <property type="match status" value="1"/>
</dbReference>
<dbReference type="InterPro" id="IPR050595">
    <property type="entry name" value="Bact_response_regulator"/>
</dbReference>
<accession>A0A1E5XW06</accession>
<keyword evidence="2" id="KW-0805">Transcription regulation</keyword>
<organism evidence="6 7">
    <name type="scientific">Devosia insulae DS-56</name>
    <dbReference type="NCBI Taxonomy" id="1116389"/>
    <lineage>
        <taxon>Bacteria</taxon>
        <taxon>Pseudomonadati</taxon>
        <taxon>Pseudomonadota</taxon>
        <taxon>Alphaproteobacteria</taxon>
        <taxon>Hyphomicrobiales</taxon>
        <taxon>Devosiaceae</taxon>
        <taxon>Devosia</taxon>
    </lineage>
</organism>
<dbReference type="InterPro" id="IPR001789">
    <property type="entry name" value="Sig_transdc_resp-reg_receiver"/>
</dbReference>
<evidence type="ECO:0000259" key="5">
    <source>
        <dbReference type="PROSITE" id="PS50110"/>
    </source>
</evidence>
<dbReference type="Pfam" id="PF00072">
    <property type="entry name" value="Response_reg"/>
    <property type="match status" value="1"/>
</dbReference>
<dbReference type="InterPro" id="IPR011006">
    <property type="entry name" value="CheY-like_superfamily"/>
</dbReference>
<dbReference type="Gene3D" id="3.40.50.2300">
    <property type="match status" value="1"/>
</dbReference>
<dbReference type="EMBL" id="LAJE02000056">
    <property type="protein sequence ID" value="OEO32751.1"/>
    <property type="molecule type" value="Genomic_DNA"/>
</dbReference>
<name>A0A1E5XW06_9HYPH</name>